<dbReference type="Proteomes" id="UP001617689">
    <property type="component" value="Unassembled WGS sequence"/>
</dbReference>
<evidence type="ECO:0000313" key="4">
    <source>
        <dbReference type="Proteomes" id="UP001617689"/>
    </source>
</evidence>
<dbReference type="PANTHER" id="PTHR43296">
    <property type="entry name" value="PEROXISOMAL 2,4-DIENOYL-COA REDUCTASE"/>
    <property type="match status" value="1"/>
</dbReference>
<reference evidence="3 4" key="1">
    <citation type="submission" date="2024-10" db="EMBL/GenBank/DDBJ databases">
        <authorList>
            <person name="Lu C.-H."/>
        </authorList>
    </citation>
    <scope>NUCLEOTIDE SEQUENCE [LARGE SCALE GENOMIC DNA]</scope>
    <source>
        <strain evidence="3 4">22ZTDG03-2</strain>
    </source>
</reference>
<dbReference type="PANTHER" id="PTHR43296:SF2">
    <property type="entry name" value="PEROXISOMAL 2,4-DIENOYL-COA REDUCTASE [(3E)-ENOYL-COA-PRODUCING]"/>
    <property type="match status" value="1"/>
</dbReference>
<keyword evidence="4" id="KW-1185">Reference proteome</keyword>
<accession>A0ABW8GFU3</accession>
<dbReference type="Pfam" id="PF13561">
    <property type="entry name" value="adh_short_C2"/>
    <property type="match status" value="1"/>
</dbReference>
<comment type="caution">
    <text evidence="3">The sequence shown here is derived from an EMBL/GenBank/DDBJ whole genome shotgun (WGS) entry which is preliminary data.</text>
</comment>
<proteinExistence type="predicted"/>
<evidence type="ECO:0000313" key="3">
    <source>
        <dbReference type="EMBL" id="MFJ5431589.1"/>
    </source>
</evidence>
<dbReference type="EMBL" id="JBIXLL010000015">
    <property type="protein sequence ID" value="MFJ5431589.1"/>
    <property type="molecule type" value="Genomic_DNA"/>
</dbReference>
<protein>
    <submittedName>
        <fullName evidence="3">SDR family oxidoreductase</fullName>
    </submittedName>
</protein>
<dbReference type="SUPFAM" id="SSF51735">
    <property type="entry name" value="NAD(P)-binding Rossmann-fold domains"/>
    <property type="match status" value="1"/>
</dbReference>
<evidence type="ECO:0000256" key="2">
    <source>
        <dbReference type="ARBA" id="ARBA00023002"/>
    </source>
</evidence>
<dbReference type="InterPro" id="IPR036291">
    <property type="entry name" value="NAD(P)-bd_dom_sf"/>
</dbReference>
<organism evidence="3 4">
    <name type="scientific">Pectobacterium actinidiae</name>
    <dbReference type="NCBI Taxonomy" id="1507808"/>
    <lineage>
        <taxon>Bacteria</taxon>
        <taxon>Pseudomonadati</taxon>
        <taxon>Pseudomonadota</taxon>
        <taxon>Gammaproteobacteria</taxon>
        <taxon>Enterobacterales</taxon>
        <taxon>Pectobacteriaceae</taxon>
        <taxon>Pectobacterium</taxon>
    </lineage>
</organism>
<name>A0ABW8GFU3_9GAMM</name>
<evidence type="ECO:0000256" key="1">
    <source>
        <dbReference type="ARBA" id="ARBA00022857"/>
    </source>
</evidence>
<dbReference type="RefSeq" id="WP_400398278.1">
    <property type="nucleotide sequence ID" value="NZ_JBIXLK010000001.1"/>
</dbReference>
<dbReference type="Gene3D" id="3.40.50.720">
    <property type="entry name" value="NAD(P)-binding Rossmann-like Domain"/>
    <property type="match status" value="1"/>
</dbReference>
<keyword evidence="2" id="KW-0560">Oxidoreductase</keyword>
<sequence length="92" mass="9673">MAMVTLQILELGPKGFRTVGLAPALMETPGVNLKRVERDAVTEALVQYVKGLPLGRLGLLDDIARVVLFAASDLGAFVTGTIIPVDGGDLAR</sequence>
<gene>
    <name evidence="3" type="ORF">ACIPUP_20855</name>
</gene>
<keyword evidence="1" id="KW-0521">NADP</keyword>
<dbReference type="InterPro" id="IPR045017">
    <property type="entry name" value="DECR2-like"/>
</dbReference>
<dbReference type="InterPro" id="IPR002347">
    <property type="entry name" value="SDR_fam"/>
</dbReference>